<organism evidence="2 3">
    <name type="scientific">Rhodovulum bhavnagarense</name>
    <dbReference type="NCBI Taxonomy" id="992286"/>
    <lineage>
        <taxon>Bacteria</taxon>
        <taxon>Pseudomonadati</taxon>
        <taxon>Pseudomonadota</taxon>
        <taxon>Alphaproteobacteria</taxon>
        <taxon>Rhodobacterales</taxon>
        <taxon>Paracoccaceae</taxon>
        <taxon>Rhodovulum</taxon>
    </lineage>
</organism>
<dbReference type="Proteomes" id="UP000295050">
    <property type="component" value="Unassembled WGS sequence"/>
</dbReference>
<accession>A0A4R2RGX9</accession>
<reference evidence="2 3" key="1">
    <citation type="submission" date="2019-03" db="EMBL/GenBank/DDBJ databases">
        <title>Genomic Encyclopedia of Type Strains, Phase IV (KMG-IV): sequencing the most valuable type-strain genomes for metagenomic binning, comparative biology and taxonomic classification.</title>
        <authorList>
            <person name="Goeker M."/>
        </authorList>
    </citation>
    <scope>NUCLEOTIDE SEQUENCE [LARGE SCALE GENOMIC DNA]</scope>
    <source>
        <strain evidence="2 3">DSM 24766</strain>
    </source>
</reference>
<proteinExistence type="predicted"/>
<evidence type="ECO:0000256" key="1">
    <source>
        <dbReference type="PROSITE-ProRule" id="PRU00339"/>
    </source>
</evidence>
<gene>
    <name evidence="2" type="ORF">EV663_101202</name>
</gene>
<comment type="caution">
    <text evidence="2">The sequence shown here is derived from an EMBL/GenBank/DDBJ whole genome shotgun (WGS) entry which is preliminary data.</text>
</comment>
<evidence type="ECO:0000313" key="2">
    <source>
        <dbReference type="EMBL" id="TCP62940.1"/>
    </source>
</evidence>
<name>A0A4R2RGX9_9RHOB</name>
<dbReference type="InterPro" id="IPR019734">
    <property type="entry name" value="TPR_rpt"/>
</dbReference>
<sequence length="152" mass="16487">MLEELRRPDLPNWKNVEEALWSEWSKSGSAAMDLLLERGRAAIEAEDWGMAIAHLTALTDHAPGFAEGFNARALAYFKSGLFGPALDDLARALTLNPDHFAALMGLGTILEDTGRDAAALAAYRAARAIHPHDPDLEEAVNRLEPKVSGQAL</sequence>
<keyword evidence="1" id="KW-0802">TPR repeat</keyword>
<feature type="repeat" description="TPR" evidence="1">
    <location>
        <begin position="66"/>
        <end position="99"/>
    </location>
</feature>
<dbReference type="SMART" id="SM00028">
    <property type="entry name" value="TPR"/>
    <property type="match status" value="3"/>
</dbReference>
<dbReference type="InterPro" id="IPR011990">
    <property type="entry name" value="TPR-like_helical_dom_sf"/>
</dbReference>
<dbReference type="AlphaFoldDB" id="A0A4R2RGX9"/>
<dbReference type="EMBL" id="SLXU01000001">
    <property type="protein sequence ID" value="TCP62940.1"/>
    <property type="molecule type" value="Genomic_DNA"/>
</dbReference>
<dbReference type="Gene3D" id="1.25.40.10">
    <property type="entry name" value="Tetratricopeptide repeat domain"/>
    <property type="match status" value="1"/>
</dbReference>
<dbReference type="SUPFAM" id="SSF48452">
    <property type="entry name" value="TPR-like"/>
    <property type="match status" value="1"/>
</dbReference>
<evidence type="ECO:0000313" key="3">
    <source>
        <dbReference type="Proteomes" id="UP000295050"/>
    </source>
</evidence>
<dbReference type="Pfam" id="PF13432">
    <property type="entry name" value="TPR_16"/>
    <property type="match status" value="1"/>
</dbReference>
<keyword evidence="3" id="KW-1185">Reference proteome</keyword>
<protein>
    <submittedName>
        <fullName evidence="2">Tetratricopeptide repeat protein</fullName>
    </submittedName>
</protein>
<dbReference type="PROSITE" id="PS50005">
    <property type="entry name" value="TPR"/>
    <property type="match status" value="1"/>
</dbReference>